<reference evidence="2" key="1">
    <citation type="submission" date="2022-08" db="EMBL/GenBank/DDBJ databases">
        <authorList>
            <person name="Gutierrez-Valencia J."/>
        </authorList>
    </citation>
    <scope>NUCLEOTIDE SEQUENCE</scope>
</reference>
<name>A0AAV0JV12_9ROSI</name>
<keyword evidence="3" id="KW-1185">Reference proteome</keyword>
<proteinExistence type="predicted"/>
<accession>A0AAV0JV12</accession>
<feature type="region of interest" description="Disordered" evidence="1">
    <location>
        <begin position="198"/>
        <end position="221"/>
    </location>
</feature>
<dbReference type="AlphaFoldDB" id="A0AAV0JV12"/>
<evidence type="ECO:0000256" key="1">
    <source>
        <dbReference type="SAM" id="MobiDB-lite"/>
    </source>
</evidence>
<dbReference type="PANTHER" id="PTHR35507:SF1">
    <property type="entry name" value="TMF_TATA_BD DOMAIN-CONTAINING PROTEIN"/>
    <property type="match status" value="1"/>
</dbReference>
<feature type="region of interest" description="Disordered" evidence="1">
    <location>
        <begin position="344"/>
        <end position="442"/>
    </location>
</feature>
<evidence type="ECO:0000313" key="3">
    <source>
        <dbReference type="Proteomes" id="UP001154282"/>
    </source>
</evidence>
<feature type="compositionally biased region" description="Low complexity" evidence="1">
    <location>
        <begin position="344"/>
        <end position="360"/>
    </location>
</feature>
<evidence type="ECO:0000313" key="2">
    <source>
        <dbReference type="EMBL" id="CAI0412708.1"/>
    </source>
</evidence>
<organism evidence="2 3">
    <name type="scientific">Linum tenue</name>
    <dbReference type="NCBI Taxonomy" id="586396"/>
    <lineage>
        <taxon>Eukaryota</taxon>
        <taxon>Viridiplantae</taxon>
        <taxon>Streptophyta</taxon>
        <taxon>Embryophyta</taxon>
        <taxon>Tracheophyta</taxon>
        <taxon>Spermatophyta</taxon>
        <taxon>Magnoliopsida</taxon>
        <taxon>eudicotyledons</taxon>
        <taxon>Gunneridae</taxon>
        <taxon>Pentapetalae</taxon>
        <taxon>rosids</taxon>
        <taxon>fabids</taxon>
        <taxon>Malpighiales</taxon>
        <taxon>Linaceae</taxon>
        <taxon>Linum</taxon>
    </lineage>
</organism>
<dbReference type="Proteomes" id="UP001154282">
    <property type="component" value="Unassembled WGS sequence"/>
</dbReference>
<feature type="compositionally biased region" description="Basic and acidic residues" evidence="1">
    <location>
        <begin position="198"/>
        <end position="213"/>
    </location>
</feature>
<protein>
    <submittedName>
        <fullName evidence="2">Uncharacterized protein</fullName>
    </submittedName>
</protein>
<gene>
    <name evidence="2" type="ORF">LITE_LOCUS15659</name>
</gene>
<sequence length="442" mass="49046">MEEDPAEFSSGGPPLVSLSSFPPARRRRRLSSCCYNFAPVASCGTMAWLSLQGRTVNAEEASSSKSIGFLGKEEEALAWELVTPIQRFLIVAVIGVAASESRKNRTISQLNKSVELRDELLSSMQQKLDSLCLQMANINVDGNNKDDEEEEFLSSMGFVDCGCWHCDQHQQELFGGGTMGLMKGAKACGGDEAMELKRQLSKQDEQEERRMSDLSDWASSSASGSEFQISNFMVDQDTCNLKRICEEKDVTIKELTDVLQLTDKAGAKRLSELEDIICRKNAMITRLKKDIVVLEQKVVTFTLIRLEKVVQLTRVRRKSTSHSTAEFEQSSSFMMDNIVYDMDSLTSSSSSSSDSDSPTTHRIIPPPQTTCQKPAPGRVSSTPPAMARSVSPLMELSMNQKYGRPSPSKSKQLSANGDIKKMRRRRPPPQAASNSIPKKRWS</sequence>
<dbReference type="PANTHER" id="PTHR35507">
    <property type="entry name" value="OS09G0488600 PROTEIN"/>
    <property type="match status" value="1"/>
</dbReference>
<comment type="caution">
    <text evidence="2">The sequence shown here is derived from an EMBL/GenBank/DDBJ whole genome shotgun (WGS) entry which is preliminary data.</text>
</comment>
<dbReference type="EMBL" id="CAMGYJ010000005">
    <property type="protein sequence ID" value="CAI0412708.1"/>
    <property type="molecule type" value="Genomic_DNA"/>
</dbReference>